<gene>
    <name evidence="1" type="ORF">OIK44_13105</name>
</gene>
<dbReference type="EMBL" id="JAQQXR010000004">
    <property type="protein sequence ID" value="MDC8758513.1"/>
    <property type="molecule type" value="Genomic_DNA"/>
</dbReference>
<dbReference type="RefSeq" id="WP_273671191.1">
    <property type="nucleotide sequence ID" value="NZ_JAQQXR010000004.1"/>
</dbReference>
<accession>A0ABT5K0K8</accession>
<organism evidence="1 2">
    <name type="scientific">Janthinobacterium fluminis</name>
    <dbReference type="NCBI Taxonomy" id="2987524"/>
    <lineage>
        <taxon>Bacteria</taxon>
        <taxon>Pseudomonadati</taxon>
        <taxon>Pseudomonadota</taxon>
        <taxon>Betaproteobacteria</taxon>
        <taxon>Burkholderiales</taxon>
        <taxon>Oxalobacteraceae</taxon>
        <taxon>Janthinobacterium</taxon>
    </lineage>
</organism>
<name>A0ABT5K0K8_9BURK</name>
<proteinExistence type="predicted"/>
<evidence type="ECO:0000313" key="1">
    <source>
        <dbReference type="EMBL" id="MDC8758513.1"/>
    </source>
</evidence>
<dbReference type="Pfam" id="PF11943">
    <property type="entry name" value="DUF3460"/>
    <property type="match status" value="1"/>
</dbReference>
<dbReference type="InterPro" id="IPR021853">
    <property type="entry name" value="DUF3460"/>
</dbReference>
<comment type="caution">
    <text evidence="1">The sequence shown here is derived from an EMBL/GenBank/DDBJ whole genome shotgun (WGS) entry which is preliminary data.</text>
</comment>
<keyword evidence="2" id="KW-1185">Reference proteome</keyword>
<dbReference type="Proteomes" id="UP001221208">
    <property type="component" value="Unassembled WGS sequence"/>
</dbReference>
<sequence length="69" mass="8070">MKLSKQFQLYESDHTLFIKALKEKNPGMEEGQRAGRALLWDKPPVSLSEQERQMESAVKQQAYVYQNKI</sequence>
<protein>
    <submittedName>
        <fullName evidence="1">DUF3460 family protein</fullName>
    </submittedName>
</protein>
<evidence type="ECO:0000313" key="2">
    <source>
        <dbReference type="Proteomes" id="UP001221208"/>
    </source>
</evidence>
<reference evidence="1 2" key="1">
    <citation type="submission" date="2022-10" db="EMBL/GenBank/DDBJ databases">
        <title>Janthinobacterium sp. hw3 Genome sequencing.</title>
        <authorList>
            <person name="Park S."/>
        </authorList>
    </citation>
    <scope>NUCLEOTIDE SEQUENCE [LARGE SCALE GENOMIC DNA]</scope>
    <source>
        <strain evidence="2">hw3</strain>
    </source>
</reference>